<dbReference type="InterPro" id="IPR036388">
    <property type="entry name" value="WH-like_DNA-bd_sf"/>
</dbReference>
<dbReference type="PROSITE" id="PS50043">
    <property type="entry name" value="HTH_LUXR_2"/>
    <property type="match status" value="1"/>
</dbReference>
<dbReference type="Proteomes" id="UP000292039">
    <property type="component" value="Unassembled WGS sequence"/>
</dbReference>
<gene>
    <name evidence="6" type="ORF">AAV32_02340</name>
    <name evidence="7" type="ORF">EV679_0778</name>
</gene>
<dbReference type="InterPro" id="IPR001789">
    <property type="entry name" value="Sig_transdc_resp-reg_receiver"/>
</dbReference>
<dbReference type="PANTHER" id="PTHR43214">
    <property type="entry name" value="TWO-COMPONENT RESPONSE REGULATOR"/>
    <property type="match status" value="1"/>
</dbReference>
<dbReference type="InterPro" id="IPR000792">
    <property type="entry name" value="Tscrpt_reg_LuxR_C"/>
</dbReference>
<dbReference type="InterPro" id="IPR039420">
    <property type="entry name" value="WalR-like"/>
</dbReference>
<dbReference type="SMART" id="SM00421">
    <property type="entry name" value="HTH_LUXR"/>
    <property type="match status" value="1"/>
</dbReference>
<evidence type="ECO:0000256" key="1">
    <source>
        <dbReference type="ARBA" id="ARBA00022553"/>
    </source>
</evidence>
<dbReference type="Gene3D" id="1.10.10.10">
    <property type="entry name" value="Winged helix-like DNA-binding domain superfamily/Winged helix DNA-binding domain"/>
    <property type="match status" value="1"/>
</dbReference>
<dbReference type="SUPFAM" id="SSF46894">
    <property type="entry name" value="C-terminal effector domain of the bipartite response regulators"/>
    <property type="match status" value="1"/>
</dbReference>
<evidence type="ECO:0000313" key="8">
    <source>
        <dbReference type="Proteomes" id="UP000078084"/>
    </source>
</evidence>
<keyword evidence="1 3" id="KW-0597">Phosphoprotein</keyword>
<dbReference type="EMBL" id="SGWZ01000001">
    <property type="protein sequence ID" value="RZS73580.1"/>
    <property type="molecule type" value="Genomic_DNA"/>
</dbReference>
<dbReference type="InterPro" id="IPR058245">
    <property type="entry name" value="NreC/VraR/RcsB-like_REC"/>
</dbReference>
<dbReference type="CDD" id="cd06170">
    <property type="entry name" value="LuxR_C_like"/>
    <property type="match status" value="1"/>
</dbReference>
<dbReference type="RefSeq" id="WP_068367130.1">
    <property type="nucleotide sequence ID" value="NZ_CBCSEB010000002.1"/>
</dbReference>
<dbReference type="PROSITE" id="PS50110">
    <property type="entry name" value="RESPONSE_REGULATORY"/>
    <property type="match status" value="1"/>
</dbReference>
<feature type="modified residue" description="4-aspartylphosphate" evidence="3">
    <location>
        <position position="56"/>
    </location>
</feature>
<evidence type="ECO:0000259" key="5">
    <source>
        <dbReference type="PROSITE" id="PS50110"/>
    </source>
</evidence>
<name>A0A171KW84_9BURK</name>
<dbReference type="SMART" id="SM00448">
    <property type="entry name" value="REC"/>
    <property type="match status" value="1"/>
</dbReference>
<dbReference type="GeneID" id="99727717"/>
<dbReference type="Pfam" id="PF00072">
    <property type="entry name" value="Response_reg"/>
    <property type="match status" value="1"/>
</dbReference>
<reference evidence="6 8" key="1">
    <citation type="submission" date="2015-04" db="EMBL/GenBank/DDBJ databases">
        <title>Genome sequence of Kerstersia gyiorum CG1.</title>
        <authorList>
            <person name="Greninger A.L."/>
            <person name="Kozyreva V."/>
            <person name="Chaturvedi V."/>
        </authorList>
    </citation>
    <scope>NUCLEOTIDE SEQUENCE [LARGE SCALE GENOMIC DNA]</scope>
    <source>
        <strain evidence="6 8">CG1</strain>
    </source>
</reference>
<evidence type="ECO:0000313" key="9">
    <source>
        <dbReference type="Proteomes" id="UP000292039"/>
    </source>
</evidence>
<dbReference type="InterPro" id="IPR016032">
    <property type="entry name" value="Sig_transdc_resp-reg_C-effctor"/>
</dbReference>
<keyword evidence="8" id="KW-1185">Reference proteome</keyword>
<dbReference type="OrthoDB" id="8585266at2"/>
<dbReference type="InterPro" id="IPR011006">
    <property type="entry name" value="CheY-like_superfamily"/>
</dbReference>
<dbReference type="GO" id="GO:0000160">
    <property type="term" value="P:phosphorelay signal transduction system"/>
    <property type="evidence" value="ECO:0007669"/>
    <property type="project" value="InterPro"/>
</dbReference>
<dbReference type="EMBL" id="LBNE01000001">
    <property type="protein sequence ID" value="KKO73151.1"/>
    <property type="molecule type" value="Genomic_DNA"/>
</dbReference>
<feature type="domain" description="HTH luxR-type" evidence="4">
    <location>
        <begin position="155"/>
        <end position="220"/>
    </location>
</feature>
<dbReference type="Gene3D" id="3.40.50.2300">
    <property type="match status" value="1"/>
</dbReference>
<sequence length="223" mass="24428">MKKLSIAFADDHPLVLAGLSNLIADDPRFELSGCLETPTALVQHMTQSRPDIVVTDFSMPGDAHYGDGLSFIGYLVRNFPSTRLLVVTMISSPPIIASLYRAGVSGVILKSDQPHDLLEALDCLYLGKRYLRDGHAATPEAEQAASEDTSVATLRTRATTLLSPKELEVLRLFIAGHSLTTIAHKLNRSIKTISNQKRSAMRKLDMPSDQALIEFCVHAGLFR</sequence>
<comment type="caution">
    <text evidence="6">The sequence shown here is derived from an EMBL/GenBank/DDBJ whole genome shotgun (WGS) entry which is preliminary data.</text>
</comment>
<dbReference type="SUPFAM" id="SSF52172">
    <property type="entry name" value="CheY-like"/>
    <property type="match status" value="1"/>
</dbReference>
<evidence type="ECO:0000256" key="3">
    <source>
        <dbReference type="PROSITE-ProRule" id="PRU00169"/>
    </source>
</evidence>
<dbReference type="CDD" id="cd17535">
    <property type="entry name" value="REC_NarL-like"/>
    <property type="match status" value="1"/>
</dbReference>
<evidence type="ECO:0000259" key="4">
    <source>
        <dbReference type="PROSITE" id="PS50043"/>
    </source>
</evidence>
<feature type="domain" description="Response regulatory" evidence="5">
    <location>
        <begin position="5"/>
        <end position="125"/>
    </location>
</feature>
<protein>
    <submittedName>
        <fullName evidence="7">LuxR family two component transcriptional regulator</fullName>
    </submittedName>
</protein>
<dbReference type="PATRIC" id="fig|206506.3.peg.518"/>
<accession>A0A171KW84</accession>
<dbReference type="Proteomes" id="UP000078084">
    <property type="component" value="Unassembled WGS sequence"/>
</dbReference>
<dbReference type="GO" id="GO:0003677">
    <property type="term" value="F:DNA binding"/>
    <property type="evidence" value="ECO:0007669"/>
    <property type="project" value="UniProtKB-KW"/>
</dbReference>
<dbReference type="AlphaFoldDB" id="A0A171KW84"/>
<dbReference type="GO" id="GO:0006355">
    <property type="term" value="P:regulation of DNA-templated transcription"/>
    <property type="evidence" value="ECO:0007669"/>
    <property type="project" value="InterPro"/>
</dbReference>
<dbReference type="PRINTS" id="PR00038">
    <property type="entry name" value="HTHLUXR"/>
</dbReference>
<dbReference type="Pfam" id="PF00196">
    <property type="entry name" value="GerE"/>
    <property type="match status" value="1"/>
</dbReference>
<organism evidence="6 8">
    <name type="scientific">Kerstersia gyiorum</name>
    <dbReference type="NCBI Taxonomy" id="206506"/>
    <lineage>
        <taxon>Bacteria</taxon>
        <taxon>Pseudomonadati</taxon>
        <taxon>Pseudomonadota</taxon>
        <taxon>Betaproteobacteria</taxon>
        <taxon>Burkholderiales</taxon>
        <taxon>Alcaligenaceae</taxon>
        <taxon>Kerstersia</taxon>
    </lineage>
</organism>
<evidence type="ECO:0000313" key="6">
    <source>
        <dbReference type="EMBL" id="KKO73151.1"/>
    </source>
</evidence>
<proteinExistence type="predicted"/>
<keyword evidence="2" id="KW-0238">DNA-binding</keyword>
<dbReference type="PANTHER" id="PTHR43214:SF17">
    <property type="entry name" value="TRANSCRIPTIONAL REGULATORY PROTEIN RCSB"/>
    <property type="match status" value="1"/>
</dbReference>
<reference evidence="7 9" key="2">
    <citation type="submission" date="2019-02" db="EMBL/GenBank/DDBJ databases">
        <title>Genomic Encyclopedia of Type Strains, Phase IV (KMG-IV): sequencing the most valuable type-strain genomes for metagenomic binning, comparative biology and taxonomic classification.</title>
        <authorList>
            <person name="Goeker M."/>
        </authorList>
    </citation>
    <scope>NUCLEOTIDE SEQUENCE [LARGE SCALE GENOMIC DNA]</scope>
    <source>
        <strain evidence="7 9">DSM 16618</strain>
    </source>
</reference>
<dbReference type="STRING" id="206506.AAV32_02340"/>
<evidence type="ECO:0000313" key="7">
    <source>
        <dbReference type="EMBL" id="RZS73580.1"/>
    </source>
</evidence>
<evidence type="ECO:0000256" key="2">
    <source>
        <dbReference type="ARBA" id="ARBA00023125"/>
    </source>
</evidence>